<organism evidence="1 2">
    <name type="scientific">Lithospermum erythrorhizon</name>
    <name type="common">Purple gromwell</name>
    <name type="synonym">Lithospermum officinale var. erythrorhizon</name>
    <dbReference type="NCBI Taxonomy" id="34254"/>
    <lineage>
        <taxon>Eukaryota</taxon>
        <taxon>Viridiplantae</taxon>
        <taxon>Streptophyta</taxon>
        <taxon>Embryophyta</taxon>
        <taxon>Tracheophyta</taxon>
        <taxon>Spermatophyta</taxon>
        <taxon>Magnoliopsida</taxon>
        <taxon>eudicotyledons</taxon>
        <taxon>Gunneridae</taxon>
        <taxon>Pentapetalae</taxon>
        <taxon>asterids</taxon>
        <taxon>lamiids</taxon>
        <taxon>Boraginales</taxon>
        <taxon>Boraginaceae</taxon>
        <taxon>Boraginoideae</taxon>
        <taxon>Lithospermeae</taxon>
        <taxon>Lithospermum</taxon>
    </lineage>
</organism>
<evidence type="ECO:0000313" key="2">
    <source>
        <dbReference type="Proteomes" id="UP001454036"/>
    </source>
</evidence>
<sequence>MSALHEYRSLVGALQYLSITRPDITYAVNSTSQFIHSPTEFHSVAARRILRYLVGIPVQGLLIQPASSHTLKVPYECSSN</sequence>
<keyword evidence="2" id="KW-1185">Reference proteome</keyword>
<proteinExistence type="predicted"/>
<dbReference type="PANTHER" id="PTHR11439">
    <property type="entry name" value="GAG-POL-RELATED RETROTRANSPOSON"/>
    <property type="match status" value="1"/>
</dbReference>
<dbReference type="Proteomes" id="UP001454036">
    <property type="component" value="Unassembled WGS sequence"/>
</dbReference>
<name>A0AAV3QXC4_LITER</name>
<evidence type="ECO:0000313" key="1">
    <source>
        <dbReference type="EMBL" id="GAA0168689.1"/>
    </source>
</evidence>
<accession>A0AAV3QXC4</accession>
<dbReference type="PANTHER" id="PTHR11439:SF455">
    <property type="entry name" value="RLK (RECEPTOR-LIKE PROTEIN KINASE) 8, PUTATIVE-RELATED"/>
    <property type="match status" value="1"/>
</dbReference>
<protein>
    <submittedName>
        <fullName evidence="1">Uncharacterized protein</fullName>
    </submittedName>
</protein>
<dbReference type="AlphaFoldDB" id="A0AAV3QXC4"/>
<reference evidence="1 2" key="1">
    <citation type="submission" date="2024-01" db="EMBL/GenBank/DDBJ databases">
        <title>The complete chloroplast genome sequence of Lithospermum erythrorhizon: insights into the phylogenetic relationship among Boraginaceae species and the maternal lineages of purple gromwells.</title>
        <authorList>
            <person name="Okada T."/>
            <person name="Watanabe K."/>
        </authorList>
    </citation>
    <scope>NUCLEOTIDE SEQUENCE [LARGE SCALE GENOMIC DNA]</scope>
</reference>
<gene>
    <name evidence="1" type="ORF">LIER_40613</name>
</gene>
<comment type="caution">
    <text evidence="1">The sequence shown here is derived from an EMBL/GenBank/DDBJ whole genome shotgun (WGS) entry which is preliminary data.</text>
</comment>
<dbReference type="EMBL" id="BAABME010023733">
    <property type="protein sequence ID" value="GAA0168689.1"/>
    <property type="molecule type" value="Genomic_DNA"/>
</dbReference>